<evidence type="ECO:0000313" key="2">
    <source>
        <dbReference type="EMBL" id="CAP93434.1"/>
    </source>
</evidence>
<evidence type="ECO:0000256" key="1">
    <source>
        <dbReference type="SAM" id="MobiDB-lite"/>
    </source>
</evidence>
<dbReference type="OMA" id="IEWIHAN"/>
<accession>B6H7W3</accession>
<dbReference type="InterPro" id="IPR022190">
    <property type="entry name" value="DUF3716"/>
</dbReference>
<dbReference type="GeneID" id="8311053"/>
<reference evidence="2 3" key="1">
    <citation type="journal article" date="2008" name="Nat. Biotechnol.">
        <title>Genome sequencing and analysis of the filamentous fungus Penicillium chrysogenum.</title>
        <authorList>
            <person name="van den Berg M.A."/>
            <person name="Albang R."/>
            <person name="Albermann K."/>
            <person name="Badger J.H."/>
            <person name="Daran J.-M."/>
            <person name="Driessen A.J.M."/>
            <person name="Garcia-Estrada C."/>
            <person name="Fedorova N.D."/>
            <person name="Harris D.M."/>
            <person name="Heijne W.H.M."/>
            <person name="Joardar V.S."/>
            <person name="Kiel J.A.K.W."/>
            <person name="Kovalchuk A."/>
            <person name="Martin J.F."/>
            <person name="Nierman W.C."/>
            <person name="Nijland J.G."/>
            <person name="Pronk J.T."/>
            <person name="Roubos J.A."/>
            <person name="van der Klei I.J."/>
            <person name="van Peij N.N.M.E."/>
            <person name="Veenhuis M."/>
            <person name="von Doehren H."/>
            <person name="Wagner C."/>
            <person name="Wortman J.R."/>
            <person name="Bovenberg R.A.L."/>
        </authorList>
    </citation>
    <scope>NUCLEOTIDE SEQUENCE [LARGE SCALE GENOMIC DNA]</scope>
    <source>
        <strain evidence="3">ATCC 28089 / DSM 1075 / NRRL 1951 / Wisconsin 54-1255</strain>
    </source>
</reference>
<dbReference type="OrthoDB" id="4367808at2759"/>
<proteinExistence type="predicted"/>
<dbReference type="AlphaFoldDB" id="B6H7W3"/>
<keyword evidence="3" id="KW-1185">Reference proteome</keyword>
<name>B6H7W3_PENRW</name>
<feature type="compositionally biased region" description="Low complexity" evidence="1">
    <location>
        <begin position="318"/>
        <end position="327"/>
    </location>
</feature>
<evidence type="ECO:0000313" key="3">
    <source>
        <dbReference type="Proteomes" id="UP000000724"/>
    </source>
</evidence>
<feature type="region of interest" description="Disordered" evidence="1">
    <location>
        <begin position="202"/>
        <end position="221"/>
    </location>
</feature>
<protein>
    <submittedName>
        <fullName evidence="2">Uncharacterized protein</fullName>
    </submittedName>
</protein>
<feature type="region of interest" description="Disordered" evidence="1">
    <location>
        <begin position="263"/>
        <end position="339"/>
    </location>
</feature>
<dbReference type="Proteomes" id="UP000000724">
    <property type="component" value="Contig Pc00c16"/>
</dbReference>
<feature type="compositionally biased region" description="Acidic residues" evidence="1">
    <location>
        <begin position="328"/>
        <end position="339"/>
    </location>
</feature>
<dbReference type="HOGENOM" id="CLU_070639_0_0_1"/>
<feature type="compositionally biased region" description="Polar residues" evidence="1">
    <location>
        <begin position="19"/>
        <end position="32"/>
    </location>
</feature>
<feature type="region of interest" description="Disordered" evidence="1">
    <location>
        <begin position="1"/>
        <end position="39"/>
    </location>
</feature>
<sequence>MASTPSSKRPAKKRPRLSNEPSNEASGSSVETNFPPRWDPTFEAMAQTASTTYPTLDTAGNPMLNLCTTPIELQILSLPPVRDLDWRLVDKANLASQNRRRAALGQRYGKAALPGQGCARCERGRGAFKSCVFMDLGMFRRALFAGACMNCVFAYQQPECSFRGPDPPKWIIEWIHANNQARGQGSSVAQIAGPISVPAHLGVPSSTSTQSQQHGPTYSAKWYRTPLDDGSLANDTTGMIAVREDLREICARVEYDIKKLSKFAGDDGSDEEALEDNEPNPFYDSASEHGDNDTGSADARSENDESAVESGGVGTLGVGSVDLNSDIVDSDVDSDEVDE</sequence>
<feature type="compositionally biased region" description="Acidic residues" evidence="1">
    <location>
        <begin position="267"/>
        <end position="278"/>
    </location>
</feature>
<dbReference type="VEuPathDB" id="FungiDB:PCH_Pc16g07640"/>
<dbReference type="EMBL" id="AM920431">
    <property type="protein sequence ID" value="CAP93434.1"/>
    <property type="molecule type" value="Genomic_DNA"/>
</dbReference>
<organism evidence="2 3">
    <name type="scientific">Penicillium rubens (strain ATCC 28089 / DSM 1075 / NRRL 1951 / Wisconsin 54-1255)</name>
    <name type="common">Penicillium chrysogenum</name>
    <dbReference type="NCBI Taxonomy" id="500485"/>
    <lineage>
        <taxon>Eukaryota</taxon>
        <taxon>Fungi</taxon>
        <taxon>Dikarya</taxon>
        <taxon>Ascomycota</taxon>
        <taxon>Pezizomycotina</taxon>
        <taxon>Eurotiomycetes</taxon>
        <taxon>Eurotiomycetidae</taxon>
        <taxon>Eurotiales</taxon>
        <taxon>Aspergillaceae</taxon>
        <taxon>Penicillium</taxon>
        <taxon>Penicillium chrysogenum species complex</taxon>
    </lineage>
</organism>
<dbReference type="eggNOG" id="ENOG502T9CE">
    <property type="taxonomic scope" value="Eukaryota"/>
</dbReference>
<dbReference type="KEGG" id="pcs:N7525_010975"/>
<dbReference type="Pfam" id="PF12511">
    <property type="entry name" value="DUF3716"/>
    <property type="match status" value="1"/>
</dbReference>
<gene>
    <name evidence="2" type="ORF">Pc16g07640</name>
    <name evidence="2" type="ORF">PCH_Pc16g07640</name>
</gene>
<feature type="compositionally biased region" description="Polar residues" evidence="1">
    <location>
        <begin position="204"/>
        <end position="216"/>
    </location>
</feature>